<dbReference type="EMBL" id="CP036339">
    <property type="protein sequence ID" value="QDT75207.1"/>
    <property type="molecule type" value="Genomic_DNA"/>
</dbReference>
<dbReference type="InterPro" id="IPR012902">
    <property type="entry name" value="N_methyl_site"/>
</dbReference>
<dbReference type="Pfam" id="PF07963">
    <property type="entry name" value="N_methyl"/>
    <property type="match status" value="1"/>
</dbReference>
<name>A0A517U3L3_9BACT</name>
<feature type="domain" description="DUF1559" evidence="1">
    <location>
        <begin position="41"/>
        <end position="340"/>
    </location>
</feature>
<proteinExistence type="predicted"/>
<sequence length="358" mass="39362">MRIARRRRLLSKWSAGFTLVELLVVIAIIGVLVALLLPAVQAARESARRTTCINQLKQFATAAVNHENSVKHFPTGGWGWSWVGDADRGFGQDQPGGWIYNILPYMEQAAKHDMPKDGKPNEHTDPQLEGARKMLIDPISILYCPTRRNGKFYNEGKRNKFANNSATNPADQRDFVGRSDYAANAGDHSIGSGKGGPGGMGTPAIMAMYDEWVTVNKTGLLHPRENPTGNLELTGVSFQRSEIGFRHIEDGSSNTYLCGEKYLDPAGYDNGKDTGDNETWCTGHNNDNFRTTYLPPSRDGINPSSPTNPENGEIFGSAHPTTWQAAYCDGHVVTVSFDVDPIVHKNRGNRKDGNTDVQ</sequence>
<dbReference type="Gene3D" id="3.30.700.10">
    <property type="entry name" value="Glycoprotein, Type 4 Pilin"/>
    <property type="match status" value="1"/>
</dbReference>
<evidence type="ECO:0000313" key="2">
    <source>
        <dbReference type="EMBL" id="QDT75207.1"/>
    </source>
</evidence>
<dbReference type="SUPFAM" id="SSF54523">
    <property type="entry name" value="Pili subunits"/>
    <property type="match status" value="1"/>
</dbReference>
<dbReference type="PANTHER" id="PTHR30093">
    <property type="entry name" value="GENERAL SECRETION PATHWAY PROTEIN G"/>
    <property type="match status" value="1"/>
</dbReference>
<dbReference type="RefSeq" id="WP_210421021.1">
    <property type="nucleotide sequence ID" value="NZ_CP036339.1"/>
</dbReference>
<protein>
    <recommendedName>
        <fullName evidence="1">DUF1559 domain-containing protein</fullName>
    </recommendedName>
</protein>
<evidence type="ECO:0000259" key="1">
    <source>
        <dbReference type="Pfam" id="PF07596"/>
    </source>
</evidence>
<dbReference type="NCBIfam" id="TIGR02532">
    <property type="entry name" value="IV_pilin_GFxxxE"/>
    <property type="match status" value="1"/>
</dbReference>
<dbReference type="PANTHER" id="PTHR30093:SF2">
    <property type="entry name" value="TYPE II SECRETION SYSTEM PROTEIN H"/>
    <property type="match status" value="1"/>
</dbReference>
<gene>
    <name evidence="2" type="ORF">I41_44170</name>
</gene>
<dbReference type="KEGG" id="llh:I41_44170"/>
<dbReference type="Proteomes" id="UP000317909">
    <property type="component" value="Chromosome"/>
</dbReference>
<keyword evidence="3" id="KW-1185">Reference proteome</keyword>
<dbReference type="PROSITE" id="PS00409">
    <property type="entry name" value="PROKAR_NTER_METHYL"/>
    <property type="match status" value="1"/>
</dbReference>
<dbReference type="Pfam" id="PF07596">
    <property type="entry name" value="SBP_bac_10"/>
    <property type="match status" value="1"/>
</dbReference>
<evidence type="ECO:0000313" key="3">
    <source>
        <dbReference type="Proteomes" id="UP000317909"/>
    </source>
</evidence>
<dbReference type="InterPro" id="IPR011453">
    <property type="entry name" value="DUF1559"/>
</dbReference>
<dbReference type="InterPro" id="IPR045584">
    <property type="entry name" value="Pilin-like"/>
</dbReference>
<accession>A0A517U3L3</accession>
<reference evidence="2 3" key="1">
    <citation type="submission" date="2019-02" db="EMBL/GenBank/DDBJ databases">
        <title>Deep-cultivation of Planctomycetes and their phenomic and genomic characterization uncovers novel biology.</title>
        <authorList>
            <person name="Wiegand S."/>
            <person name="Jogler M."/>
            <person name="Boedeker C."/>
            <person name="Pinto D."/>
            <person name="Vollmers J."/>
            <person name="Rivas-Marin E."/>
            <person name="Kohn T."/>
            <person name="Peeters S.H."/>
            <person name="Heuer A."/>
            <person name="Rast P."/>
            <person name="Oberbeckmann S."/>
            <person name="Bunk B."/>
            <person name="Jeske O."/>
            <person name="Meyerdierks A."/>
            <person name="Storesund J.E."/>
            <person name="Kallscheuer N."/>
            <person name="Luecker S."/>
            <person name="Lage O.M."/>
            <person name="Pohl T."/>
            <person name="Merkel B.J."/>
            <person name="Hornburger P."/>
            <person name="Mueller R.-W."/>
            <person name="Bruemmer F."/>
            <person name="Labrenz M."/>
            <person name="Spormann A.M."/>
            <person name="Op den Camp H."/>
            <person name="Overmann J."/>
            <person name="Amann R."/>
            <person name="Jetten M.S.M."/>
            <person name="Mascher T."/>
            <person name="Medema M.H."/>
            <person name="Devos D.P."/>
            <person name="Kaster A.-K."/>
            <person name="Ovreas L."/>
            <person name="Rohde M."/>
            <person name="Galperin M.Y."/>
            <person name="Jogler C."/>
        </authorList>
    </citation>
    <scope>NUCLEOTIDE SEQUENCE [LARGE SCALE GENOMIC DNA]</scope>
    <source>
        <strain evidence="2 3">I41</strain>
    </source>
</reference>
<dbReference type="AlphaFoldDB" id="A0A517U3L3"/>
<organism evidence="2 3">
    <name type="scientific">Lacipirellula limnantheis</name>
    <dbReference type="NCBI Taxonomy" id="2528024"/>
    <lineage>
        <taxon>Bacteria</taxon>
        <taxon>Pseudomonadati</taxon>
        <taxon>Planctomycetota</taxon>
        <taxon>Planctomycetia</taxon>
        <taxon>Pirellulales</taxon>
        <taxon>Lacipirellulaceae</taxon>
        <taxon>Lacipirellula</taxon>
    </lineage>
</organism>